<gene>
    <name evidence="7" type="primary">cobB2</name>
    <name evidence="7" type="ORF">GTS_02630</name>
</gene>
<name>A0A4D4J0E9_9PSEU</name>
<dbReference type="Gene3D" id="3.40.50.1220">
    <property type="entry name" value="TPP-binding domain"/>
    <property type="match status" value="1"/>
</dbReference>
<dbReference type="GO" id="GO:0017136">
    <property type="term" value="F:histone deacetylase activity, NAD-dependent"/>
    <property type="evidence" value="ECO:0007669"/>
    <property type="project" value="TreeGrafter"/>
</dbReference>
<evidence type="ECO:0000256" key="4">
    <source>
        <dbReference type="PROSITE-ProRule" id="PRU00236"/>
    </source>
</evidence>
<feature type="domain" description="Deacetylase sirtuin-type" evidence="6">
    <location>
        <begin position="1"/>
        <end position="264"/>
    </location>
</feature>
<dbReference type="EMBL" id="BJFL01000001">
    <property type="protein sequence ID" value="GDY28630.1"/>
    <property type="molecule type" value="Genomic_DNA"/>
</dbReference>
<dbReference type="Pfam" id="PF02146">
    <property type="entry name" value="SIR2"/>
    <property type="match status" value="1"/>
</dbReference>
<feature type="binding site" evidence="4">
    <location>
        <position position="154"/>
    </location>
    <ligand>
        <name>Zn(2+)</name>
        <dbReference type="ChEBI" id="CHEBI:29105"/>
    </ligand>
</feature>
<reference evidence="8" key="1">
    <citation type="submission" date="2019-04" db="EMBL/GenBank/DDBJ databases">
        <title>Draft genome sequence of Pseudonocardiaceae bacterium SL3-2-4.</title>
        <authorList>
            <person name="Ningsih F."/>
            <person name="Yokota A."/>
            <person name="Sakai Y."/>
            <person name="Nanatani K."/>
            <person name="Yabe S."/>
            <person name="Oetari A."/>
            <person name="Sjamsuridzal W."/>
        </authorList>
    </citation>
    <scope>NUCLEOTIDE SEQUENCE [LARGE SCALE GENOMIC DNA]</scope>
    <source>
        <strain evidence="8">SL3-2-4</strain>
    </source>
</reference>
<evidence type="ECO:0000256" key="1">
    <source>
        <dbReference type="ARBA" id="ARBA00012928"/>
    </source>
</evidence>
<keyword evidence="3" id="KW-0520">NAD</keyword>
<dbReference type="PROSITE" id="PS50305">
    <property type="entry name" value="SIRTUIN"/>
    <property type="match status" value="1"/>
</dbReference>
<dbReference type="Proteomes" id="UP000298860">
    <property type="component" value="Unassembled WGS sequence"/>
</dbReference>
<evidence type="ECO:0000256" key="5">
    <source>
        <dbReference type="SAM" id="MobiDB-lite"/>
    </source>
</evidence>
<evidence type="ECO:0000256" key="2">
    <source>
        <dbReference type="ARBA" id="ARBA00022679"/>
    </source>
</evidence>
<feature type="binding site" evidence="4">
    <location>
        <position position="157"/>
    </location>
    <ligand>
        <name>Zn(2+)</name>
        <dbReference type="ChEBI" id="CHEBI:29105"/>
    </ligand>
</feature>
<feature type="compositionally biased region" description="Basic and acidic residues" evidence="5">
    <location>
        <begin position="250"/>
        <end position="259"/>
    </location>
</feature>
<protein>
    <recommendedName>
        <fullName evidence="1">protein acetyllysine N-acetyltransferase</fullName>
        <ecNumber evidence="1">2.3.1.286</ecNumber>
    </recommendedName>
</protein>
<dbReference type="CDD" id="cd01407">
    <property type="entry name" value="SIR2-fam"/>
    <property type="match status" value="1"/>
</dbReference>
<evidence type="ECO:0000313" key="7">
    <source>
        <dbReference type="EMBL" id="GDY28630.1"/>
    </source>
</evidence>
<feature type="active site" description="Proton acceptor" evidence="4">
    <location>
        <position position="121"/>
    </location>
</feature>
<evidence type="ECO:0000313" key="8">
    <source>
        <dbReference type="Proteomes" id="UP000298860"/>
    </source>
</evidence>
<dbReference type="InterPro" id="IPR029035">
    <property type="entry name" value="DHS-like_NAD/FAD-binding_dom"/>
</dbReference>
<organism evidence="7 8">
    <name type="scientific">Gandjariella thermophila</name>
    <dbReference type="NCBI Taxonomy" id="1931992"/>
    <lineage>
        <taxon>Bacteria</taxon>
        <taxon>Bacillati</taxon>
        <taxon>Actinomycetota</taxon>
        <taxon>Actinomycetes</taxon>
        <taxon>Pseudonocardiales</taxon>
        <taxon>Pseudonocardiaceae</taxon>
        <taxon>Gandjariella</taxon>
    </lineage>
</organism>
<accession>A0A4D4J0E9</accession>
<keyword evidence="4" id="KW-0479">Metal-binding</keyword>
<dbReference type="InterPro" id="IPR050134">
    <property type="entry name" value="NAD-dep_sirtuin_deacylases"/>
</dbReference>
<dbReference type="PANTHER" id="PTHR11085:SF4">
    <property type="entry name" value="NAD-DEPENDENT PROTEIN DEACYLASE"/>
    <property type="match status" value="1"/>
</dbReference>
<dbReference type="GO" id="GO:0046872">
    <property type="term" value="F:metal ion binding"/>
    <property type="evidence" value="ECO:0007669"/>
    <property type="project" value="UniProtKB-KW"/>
</dbReference>
<dbReference type="SUPFAM" id="SSF52467">
    <property type="entry name" value="DHS-like NAD/FAD-binding domain"/>
    <property type="match status" value="1"/>
</dbReference>
<feature type="binding site" evidence="4">
    <location>
        <position position="129"/>
    </location>
    <ligand>
        <name>Zn(2+)</name>
        <dbReference type="ChEBI" id="CHEBI:29105"/>
    </ligand>
</feature>
<dbReference type="InterPro" id="IPR026590">
    <property type="entry name" value="Ssirtuin_cat_dom"/>
</dbReference>
<keyword evidence="2" id="KW-0808">Transferase</keyword>
<dbReference type="AlphaFoldDB" id="A0A4D4J0E9"/>
<dbReference type="InterPro" id="IPR003000">
    <property type="entry name" value="Sirtuin"/>
</dbReference>
<dbReference type="EC" id="2.3.1.286" evidence="1"/>
<dbReference type="InterPro" id="IPR026591">
    <property type="entry name" value="Sirtuin_cat_small_dom_sf"/>
</dbReference>
<evidence type="ECO:0000259" key="6">
    <source>
        <dbReference type="PROSITE" id="PS50305"/>
    </source>
</evidence>
<evidence type="ECO:0000256" key="3">
    <source>
        <dbReference type="ARBA" id="ARBA00023027"/>
    </source>
</evidence>
<keyword evidence="8" id="KW-1185">Reference proteome</keyword>
<dbReference type="PANTHER" id="PTHR11085">
    <property type="entry name" value="NAD-DEPENDENT PROTEIN DEACYLASE SIRTUIN-5, MITOCHONDRIAL-RELATED"/>
    <property type="match status" value="1"/>
</dbReference>
<keyword evidence="4" id="KW-0862">Zinc</keyword>
<dbReference type="GO" id="GO:0070403">
    <property type="term" value="F:NAD+ binding"/>
    <property type="evidence" value="ECO:0007669"/>
    <property type="project" value="InterPro"/>
</dbReference>
<feature type="region of interest" description="Disordered" evidence="5">
    <location>
        <begin position="250"/>
        <end position="270"/>
    </location>
</feature>
<dbReference type="Gene3D" id="3.30.1600.10">
    <property type="entry name" value="SIR2/SIRT2 'Small Domain"/>
    <property type="match status" value="1"/>
</dbReference>
<feature type="binding site" evidence="4">
    <location>
        <position position="132"/>
    </location>
    <ligand>
        <name>Zn(2+)</name>
        <dbReference type="ChEBI" id="CHEBI:29105"/>
    </ligand>
</feature>
<proteinExistence type="predicted"/>
<comment type="caution">
    <text evidence="7">The sequence shown here is derived from an EMBL/GenBank/DDBJ whole genome shotgun (WGS) entry which is preliminary data.</text>
</comment>
<sequence>MELDRAAELVGAARRITVLTGAGISTDSGIPDFRGPNGIWTREPAAAQQFTLDAYLNDPEVRRDAWRRRAAHPVWRAEPNEAHRALVDLERSGRLRALLTQNIDRLHQRAGSDPDLVIELHGNMYGTVCADCGSPGSMRDALERVAAGEEDPECPVCGGVLRSTTVSFGQPLDDEVLRRARTATLDCELFLAAGTSLSVYPAAGLVGLAARAGAQVVICNAEPTPYDDMAAEVVRGALVEVLPALVRAPAREQPPDRAPLHTWGDPATWT</sequence>